<evidence type="ECO:0000256" key="1">
    <source>
        <dbReference type="ARBA" id="ARBA00000822"/>
    </source>
</evidence>
<feature type="active site" description="Nucleophile" evidence="17">
    <location>
        <position position="122"/>
    </location>
</feature>
<proteinExistence type="inferred from homology"/>
<keyword evidence="12" id="KW-0449">Lipoprotein</keyword>
<evidence type="ECO:0000313" key="22">
    <source>
        <dbReference type="EMBL" id="KAF2963081.1"/>
    </source>
</evidence>
<dbReference type="GO" id="GO:0098552">
    <property type="term" value="C:side of membrane"/>
    <property type="evidence" value="ECO:0007669"/>
    <property type="project" value="UniProtKB-KW"/>
</dbReference>
<protein>
    <recommendedName>
        <fullName evidence="16">Crh-like protein</fullName>
        <ecNumber evidence="16">3.2.-.-</ecNumber>
    </recommendedName>
</protein>
<dbReference type="Pfam" id="PF00722">
    <property type="entry name" value="Glyco_hydro_16"/>
    <property type="match status" value="1"/>
</dbReference>
<dbReference type="InParanoid" id="A0A7C8IGI0"/>
<comment type="caution">
    <text evidence="22">The sequence shown here is derived from an EMBL/GenBank/DDBJ whole genome shotgun (WGS) entry which is preliminary data.</text>
</comment>
<dbReference type="Proteomes" id="UP000481858">
    <property type="component" value="Unassembled WGS sequence"/>
</dbReference>
<evidence type="ECO:0000256" key="14">
    <source>
        <dbReference type="ARBA" id="ARBA00023316"/>
    </source>
</evidence>
<evidence type="ECO:0000256" key="8">
    <source>
        <dbReference type="ARBA" id="ARBA00022801"/>
    </source>
</evidence>
<feature type="chain" id="PRO_5028812015" description="Crh-like protein" evidence="20">
    <location>
        <begin position="22"/>
        <end position="395"/>
    </location>
</feature>
<evidence type="ECO:0000256" key="5">
    <source>
        <dbReference type="ARBA" id="ARBA00022676"/>
    </source>
</evidence>
<evidence type="ECO:0000256" key="19">
    <source>
        <dbReference type="SAM" id="MobiDB-lite"/>
    </source>
</evidence>
<feature type="domain" description="GH16" evidence="21">
    <location>
        <begin position="30"/>
        <end position="240"/>
    </location>
</feature>
<dbReference type="GO" id="GO:0008843">
    <property type="term" value="F:endochitinase activity"/>
    <property type="evidence" value="ECO:0007669"/>
    <property type="project" value="UniProtKB-EC"/>
</dbReference>
<evidence type="ECO:0000256" key="17">
    <source>
        <dbReference type="PIRSR" id="PIRSR037299-1"/>
    </source>
</evidence>
<evidence type="ECO:0000256" key="9">
    <source>
        <dbReference type="ARBA" id="ARBA00023136"/>
    </source>
</evidence>
<sequence>MFSKILSATAVALAATQLVSAQTYTECDPREKSCPPDPAVGKENVVTVDFTQGKNSFFKAADGTTINYGSKGAEFSMKKETEAPTVTSAKYIFFGKVDVEVEVAPGQGIVTSVVLQSDDRDEIDWEWIGSDTAQVQTNYFGKGDDSTFDRGGYSPVDSPQTTTHTYTIDWTKDYVHWIIDGTLVRELKYADAKAGTRFPQTPAQIKLGTWVAGSSTAPKGTVEWAGGLADFSKGPFTAYYKKVTIQDYAGGVSKAKQYVWEDGSDGSWQTIKVETTDGSSDSDDETTTSSTAKPTTTKAPSSSTKKDDDATTTSASNTKTTLTTAVSTTAASSGSDSSSAAGASETGATPTESGAASETSEAATTSTSPAPTGAAFKPGFSGALVGAGVLAALVL</sequence>
<keyword evidence="10 18" id="KW-1015">Disulfide bond</keyword>
<keyword evidence="23" id="KW-1185">Reference proteome</keyword>
<evidence type="ECO:0000256" key="4">
    <source>
        <dbReference type="ARBA" id="ARBA00022622"/>
    </source>
</evidence>
<accession>A0A7C8IGI0</accession>
<keyword evidence="8 16" id="KW-0378">Hydrolase</keyword>
<dbReference type="GO" id="GO:0009277">
    <property type="term" value="C:fungal-type cell wall"/>
    <property type="evidence" value="ECO:0007669"/>
    <property type="project" value="TreeGrafter"/>
</dbReference>
<feature type="active site" description="Proton donor" evidence="17">
    <location>
        <position position="126"/>
    </location>
</feature>
<name>A0A7C8IGI0_9PEZI</name>
<keyword evidence="13" id="KW-0326">Glycosidase</keyword>
<dbReference type="PROSITE" id="PS51762">
    <property type="entry name" value="GH16_2"/>
    <property type="match status" value="1"/>
</dbReference>
<evidence type="ECO:0000256" key="12">
    <source>
        <dbReference type="ARBA" id="ARBA00023288"/>
    </source>
</evidence>
<evidence type="ECO:0000256" key="20">
    <source>
        <dbReference type="SAM" id="SignalP"/>
    </source>
</evidence>
<dbReference type="SUPFAM" id="SSF49899">
    <property type="entry name" value="Concanavalin A-like lectins/glucanases"/>
    <property type="match status" value="1"/>
</dbReference>
<feature type="compositionally biased region" description="Low complexity" evidence="19">
    <location>
        <begin position="311"/>
        <end position="375"/>
    </location>
</feature>
<dbReference type="PANTHER" id="PTHR10963">
    <property type="entry name" value="GLYCOSYL HYDROLASE-RELATED"/>
    <property type="match status" value="1"/>
</dbReference>
<reference evidence="22 23" key="1">
    <citation type="submission" date="2019-12" db="EMBL/GenBank/DDBJ databases">
        <title>Draft genome sequence of the ascomycete Xylaria multiplex DSM 110363.</title>
        <authorList>
            <person name="Buettner E."/>
            <person name="Kellner H."/>
        </authorList>
    </citation>
    <scope>NUCLEOTIDE SEQUENCE [LARGE SCALE GENOMIC DNA]</scope>
    <source>
        <strain evidence="22 23">DSM 110363</strain>
    </source>
</reference>
<dbReference type="OrthoDB" id="4781at2759"/>
<dbReference type="InterPro" id="IPR017168">
    <property type="entry name" value="CHR-like"/>
</dbReference>
<keyword evidence="9 16" id="KW-0472">Membrane</keyword>
<evidence type="ECO:0000259" key="21">
    <source>
        <dbReference type="PROSITE" id="PS51762"/>
    </source>
</evidence>
<dbReference type="EC" id="3.2.-.-" evidence="16"/>
<feature type="compositionally biased region" description="Low complexity" evidence="19">
    <location>
        <begin position="287"/>
        <end position="303"/>
    </location>
</feature>
<dbReference type="InterPro" id="IPR050546">
    <property type="entry name" value="Glycosyl_Hydrlase_16"/>
</dbReference>
<keyword evidence="14" id="KW-0961">Cell wall biogenesis/degradation</keyword>
<dbReference type="GO" id="GO:0005975">
    <property type="term" value="P:carbohydrate metabolic process"/>
    <property type="evidence" value="ECO:0007669"/>
    <property type="project" value="InterPro"/>
</dbReference>
<evidence type="ECO:0000256" key="15">
    <source>
        <dbReference type="ARBA" id="ARBA00038074"/>
    </source>
</evidence>
<dbReference type="Gene3D" id="2.60.120.200">
    <property type="match status" value="1"/>
</dbReference>
<dbReference type="InterPro" id="IPR013320">
    <property type="entry name" value="ConA-like_dom_sf"/>
</dbReference>
<feature type="region of interest" description="Disordered" evidence="19">
    <location>
        <begin position="274"/>
        <end position="378"/>
    </location>
</feature>
<dbReference type="CDD" id="cd02183">
    <property type="entry name" value="GH16_fungal_CRH1_transglycosylase"/>
    <property type="match status" value="1"/>
</dbReference>
<dbReference type="PIRSF" id="PIRSF037299">
    <property type="entry name" value="Glycosidase_CRH1_prd"/>
    <property type="match status" value="1"/>
</dbReference>
<dbReference type="GO" id="GO:0031505">
    <property type="term" value="P:fungal-type cell wall organization"/>
    <property type="evidence" value="ECO:0007669"/>
    <property type="project" value="TreeGrafter"/>
</dbReference>
<dbReference type="AlphaFoldDB" id="A0A7C8IGI0"/>
<comment type="subcellular location">
    <subcellularLocation>
        <location evidence="2">Cell envelope</location>
    </subcellularLocation>
    <subcellularLocation>
        <location evidence="3">Membrane</location>
        <topology evidence="3">Lipid-anchor</topology>
        <topology evidence="3">GPI-anchor</topology>
    </subcellularLocation>
</comment>
<evidence type="ECO:0000256" key="6">
    <source>
        <dbReference type="ARBA" id="ARBA00022679"/>
    </source>
</evidence>
<evidence type="ECO:0000256" key="7">
    <source>
        <dbReference type="ARBA" id="ARBA00022729"/>
    </source>
</evidence>
<keyword evidence="11" id="KW-0325">Glycoprotein</keyword>
<evidence type="ECO:0000256" key="16">
    <source>
        <dbReference type="PIRNR" id="PIRNR037299"/>
    </source>
</evidence>
<dbReference type="PANTHER" id="PTHR10963:SF68">
    <property type="entry name" value="GLYCOSIDASE CRH1-RELATED"/>
    <property type="match status" value="1"/>
</dbReference>
<keyword evidence="4" id="KW-0336">GPI-anchor</keyword>
<evidence type="ECO:0000256" key="11">
    <source>
        <dbReference type="ARBA" id="ARBA00023180"/>
    </source>
</evidence>
<keyword evidence="5" id="KW-0328">Glycosyltransferase</keyword>
<comment type="catalytic activity">
    <reaction evidence="1">
        <text>Random endo-hydrolysis of N-acetyl-beta-D-glucosaminide (1-&gt;4)-beta-linkages in chitin and chitodextrins.</text>
        <dbReference type="EC" id="3.2.1.14"/>
    </reaction>
</comment>
<evidence type="ECO:0000313" key="23">
    <source>
        <dbReference type="Proteomes" id="UP000481858"/>
    </source>
</evidence>
<dbReference type="GO" id="GO:0016757">
    <property type="term" value="F:glycosyltransferase activity"/>
    <property type="evidence" value="ECO:0007669"/>
    <property type="project" value="UniProtKB-KW"/>
</dbReference>
<keyword evidence="6" id="KW-0808">Transferase</keyword>
<feature type="signal peptide" evidence="20">
    <location>
        <begin position="1"/>
        <end position="21"/>
    </location>
</feature>
<comment type="similarity">
    <text evidence="15">Belongs to the glycosyl hydrolase 16 family. CRH1 subfamily.</text>
</comment>
<evidence type="ECO:0000256" key="18">
    <source>
        <dbReference type="PIRSR" id="PIRSR037299-2"/>
    </source>
</evidence>
<keyword evidence="7 20" id="KW-0732">Signal</keyword>
<evidence type="ECO:0000256" key="2">
    <source>
        <dbReference type="ARBA" id="ARBA00004196"/>
    </source>
</evidence>
<feature type="disulfide bond" evidence="18">
    <location>
        <begin position="27"/>
        <end position="34"/>
    </location>
</feature>
<dbReference type="InterPro" id="IPR000757">
    <property type="entry name" value="Beta-glucanase-like"/>
</dbReference>
<gene>
    <name evidence="22" type="ORF">GQX73_g10490</name>
</gene>
<evidence type="ECO:0000256" key="3">
    <source>
        <dbReference type="ARBA" id="ARBA00004589"/>
    </source>
</evidence>
<organism evidence="22 23">
    <name type="scientific">Xylaria multiplex</name>
    <dbReference type="NCBI Taxonomy" id="323545"/>
    <lineage>
        <taxon>Eukaryota</taxon>
        <taxon>Fungi</taxon>
        <taxon>Dikarya</taxon>
        <taxon>Ascomycota</taxon>
        <taxon>Pezizomycotina</taxon>
        <taxon>Sordariomycetes</taxon>
        <taxon>Xylariomycetidae</taxon>
        <taxon>Xylariales</taxon>
        <taxon>Xylariaceae</taxon>
        <taxon>Xylaria</taxon>
    </lineage>
</organism>
<evidence type="ECO:0000256" key="13">
    <source>
        <dbReference type="ARBA" id="ARBA00023295"/>
    </source>
</evidence>
<dbReference type="EMBL" id="WUBL01000234">
    <property type="protein sequence ID" value="KAF2963081.1"/>
    <property type="molecule type" value="Genomic_DNA"/>
</dbReference>
<evidence type="ECO:0000256" key="10">
    <source>
        <dbReference type="ARBA" id="ARBA00023157"/>
    </source>
</evidence>